<dbReference type="InterPro" id="IPR001207">
    <property type="entry name" value="Transposase_mutator"/>
</dbReference>
<dbReference type="RefSeq" id="WP_013718283.1">
    <property type="nucleotide sequence ID" value="NC_015416.1"/>
</dbReference>
<dbReference type="GO" id="GO:0006313">
    <property type="term" value="P:DNA transposition"/>
    <property type="evidence" value="ECO:0007669"/>
    <property type="project" value="InterPro"/>
</dbReference>
<keyword evidence="8" id="KW-1185">Reference proteome</keyword>
<proteinExistence type="predicted"/>
<keyword evidence="1" id="KW-0815">Transposition</keyword>
<protein>
    <submittedName>
        <fullName evidence="6">Transposase, Mutator family</fullName>
    </submittedName>
</protein>
<dbReference type="OrthoDB" id="106034at2157"/>
<dbReference type="KEGG" id="mcj:MCON_3327"/>
<reference evidence="6 8" key="1">
    <citation type="journal article" date="2011" name="J. Bacteriol.">
        <title>Complete genome sequence of Methanosaeta concilii, a specialist in aceticlastic methanogenesis.</title>
        <authorList>
            <person name="Barber R.D."/>
            <person name="Zhang L."/>
            <person name="Harnack M."/>
            <person name="Olson M.V."/>
            <person name="Kaul R."/>
            <person name="Ingram-Smith C."/>
            <person name="Smith K.S."/>
        </authorList>
    </citation>
    <scope>NUCLEOTIDE SEQUENCE [LARGE SCALE GENOMIC DNA]</scope>
    <source>
        <strain evidence="8">ATCC 5969 / DSM 3671 / JCM 10134 / NBRC 103675 / OCM 69 / GP-6</strain>
        <strain evidence="6">GP6</strain>
    </source>
</reference>
<dbReference type="GeneID" id="10462602"/>
<dbReference type="KEGG" id="mcj:MCON_2627"/>
<evidence type="ECO:0000256" key="1">
    <source>
        <dbReference type="ARBA" id="ARBA00022578"/>
    </source>
</evidence>
<dbReference type="EMBL" id="CP002565">
    <property type="protein sequence ID" value="AEB67221.1"/>
    <property type="molecule type" value="Genomic_DNA"/>
</dbReference>
<name>F4BV12_METSG</name>
<dbReference type="GO" id="GO:0003677">
    <property type="term" value="F:DNA binding"/>
    <property type="evidence" value="ECO:0007669"/>
    <property type="project" value="UniProtKB-KW"/>
</dbReference>
<dbReference type="PANTHER" id="PTHR33217:SF7">
    <property type="entry name" value="TRANSPOSASE FOR INSERTION SEQUENCE ELEMENT IS1081"/>
    <property type="match status" value="1"/>
</dbReference>
<dbReference type="STRING" id="990316.MCON_0359"/>
<dbReference type="KEGG" id="mcj:MCON_3394"/>
<dbReference type="EMBL" id="CP002565">
    <property type="protein sequence ID" value="AEB69582.1"/>
    <property type="molecule type" value="Genomic_DNA"/>
</dbReference>
<dbReference type="GO" id="GO:0004803">
    <property type="term" value="F:transposase activity"/>
    <property type="evidence" value="ECO:0007669"/>
    <property type="project" value="InterPro"/>
</dbReference>
<dbReference type="AlphaFoldDB" id="F4BV12"/>
<dbReference type="Proteomes" id="UP000007807">
    <property type="component" value="Chromosome"/>
</dbReference>
<dbReference type="PANTHER" id="PTHR33217">
    <property type="entry name" value="TRANSPOSASE FOR INSERTION SEQUENCE ELEMENT IS1081"/>
    <property type="match status" value="1"/>
</dbReference>
<evidence type="ECO:0000313" key="5">
    <source>
        <dbReference type="EMBL" id="AEB69042.1"/>
    </source>
</evidence>
<dbReference type="EMBL" id="CP002565">
    <property type="protein sequence ID" value="AEB69638.1"/>
    <property type="molecule type" value="Genomic_DNA"/>
</dbReference>
<dbReference type="HOGENOM" id="CLU_036805_8_0_2"/>
<dbReference type="KEGG" id="mcj:MCON_0359"/>
<evidence type="ECO:0000313" key="4">
    <source>
        <dbReference type="EMBL" id="AEB67221.1"/>
    </source>
</evidence>
<evidence type="ECO:0000256" key="2">
    <source>
        <dbReference type="ARBA" id="ARBA00023125"/>
    </source>
</evidence>
<sequence length="374" mass="43290">MNISDIADDYLIDRKEGMKKLTAGFLNEVMQLEAENQIQARPYERTGKRRAHRNGTRSRKLKTIYGEIELDKPQIREFPFETAVFERFSRVEDSLRVAVAESYFEGVSTRKVEKVFSKFGLKNISASEVSRIAKKLDKLVKDFLNRPIEGSIPYIFVDASYFKVRTDGRYVNKALLVVVAIHDDGYREILSATVDDSEDESCWENCFESLKARGLKGVKLVISDAHKGIQAAVQKSFLGASWQMCNVHFMRAVLKNIPKKEKKEVAYMLKDAIEDEFKMQELAVILDDKGFKKSADTIDSFRFDLWNYKSFPRSHWKRIRTTNVLERINKELKRRSRVAGAYSNDQSLLRVAVCIMMDINEDWITGKRYLSLEE</sequence>
<keyword evidence="2" id="KW-0238">DNA-binding</keyword>
<organism evidence="6 8">
    <name type="scientific">Methanothrix soehngenii (strain ATCC 5969 / DSM 3671 / JCM 10134 / NBRC 103675 / OCM 69 / GP-6)</name>
    <name type="common">Methanosaeta concilii</name>
    <dbReference type="NCBI Taxonomy" id="990316"/>
    <lineage>
        <taxon>Archaea</taxon>
        <taxon>Methanobacteriati</taxon>
        <taxon>Methanobacteriota</taxon>
        <taxon>Stenosarchaea group</taxon>
        <taxon>Methanomicrobia</taxon>
        <taxon>Methanotrichales</taxon>
        <taxon>Methanotrichaceae</taxon>
        <taxon>Methanothrix</taxon>
    </lineage>
</organism>
<dbReference type="Pfam" id="PF00872">
    <property type="entry name" value="Transposase_mut"/>
    <property type="match status" value="1"/>
</dbReference>
<evidence type="ECO:0000313" key="7">
    <source>
        <dbReference type="EMBL" id="AEB69638.1"/>
    </source>
</evidence>
<keyword evidence="3" id="KW-0233">DNA recombination</keyword>
<evidence type="ECO:0000313" key="6">
    <source>
        <dbReference type="EMBL" id="AEB69582.1"/>
    </source>
</evidence>
<evidence type="ECO:0000256" key="3">
    <source>
        <dbReference type="ARBA" id="ARBA00023172"/>
    </source>
</evidence>
<gene>
    <name evidence="4" type="ordered locus">MCON_0359</name>
    <name evidence="5" type="ordered locus">MCON_2627</name>
    <name evidence="6" type="ordered locus">MCON_3327</name>
    <name evidence="7" type="ordered locus">MCON_3394</name>
</gene>
<dbReference type="EMBL" id="CP002565">
    <property type="protein sequence ID" value="AEB69042.1"/>
    <property type="molecule type" value="Genomic_DNA"/>
</dbReference>
<accession>F4BV12</accession>
<dbReference type="NCBIfam" id="NF033543">
    <property type="entry name" value="transpos_IS256"/>
    <property type="match status" value="1"/>
</dbReference>
<dbReference type="InParanoid" id="F4BV12"/>
<evidence type="ECO:0000313" key="8">
    <source>
        <dbReference type="Proteomes" id="UP000007807"/>
    </source>
</evidence>